<dbReference type="HOGENOM" id="CLU_008973_4_1_6"/>
<dbReference type="RefSeq" id="WP_014110198.1">
    <property type="nucleotide sequence ID" value="NC_016041.1"/>
</dbReference>
<dbReference type="EMBL" id="CP003060">
    <property type="protein sequence ID" value="AEP31327.1"/>
    <property type="molecule type" value="Genomic_DNA"/>
</dbReference>
<dbReference type="InterPro" id="IPR018667">
    <property type="entry name" value="DUF2126"/>
</dbReference>
<organism evidence="2 3">
    <name type="scientific">Glaciecola nitratireducens (strain JCM 12485 / KCTC 12276 / FR1064)</name>
    <dbReference type="NCBI Taxonomy" id="1085623"/>
    <lineage>
        <taxon>Bacteria</taxon>
        <taxon>Pseudomonadati</taxon>
        <taxon>Pseudomonadota</taxon>
        <taxon>Gammaproteobacteria</taxon>
        <taxon>Alteromonadales</taxon>
        <taxon>Alteromonadaceae</taxon>
        <taxon>Brumicola</taxon>
    </lineage>
</organism>
<dbReference type="Proteomes" id="UP000009282">
    <property type="component" value="Chromosome"/>
</dbReference>
<protein>
    <submittedName>
        <fullName evidence="2">Transglutaminase domain protein</fullName>
    </submittedName>
</protein>
<proteinExistence type="predicted"/>
<feature type="domain" description="DUF2126" evidence="1">
    <location>
        <begin position="6"/>
        <end position="147"/>
    </location>
</feature>
<gene>
    <name evidence="2" type="ordered locus">GNIT_3233</name>
</gene>
<feature type="domain" description="DUF2126" evidence="1">
    <location>
        <begin position="202"/>
        <end position="703"/>
    </location>
</feature>
<reference evidence="2 3" key="1">
    <citation type="journal article" date="2011" name="J. Bacteriol.">
        <title>Complete genome sequence of seawater bacterium Glaciecola nitratireducens FR1064T.</title>
        <authorList>
            <person name="Bian F."/>
            <person name="Qin Q.L."/>
            <person name="Xie B.B."/>
            <person name="Shu Y.L."/>
            <person name="Zhang X.Y."/>
            <person name="Yu Y."/>
            <person name="Chen B."/>
            <person name="Chen X.L."/>
            <person name="Zhou B.C."/>
            <person name="Zhang Y.Z."/>
        </authorList>
    </citation>
    <scope>NUCLEOTIDE SEQUENCE [LARGE SCALE GENOMIC DNA]</scope>
    <source>
        <strain evidence="3">JCM 12485 / KCTC 12276 / FR1064</strain>
    </source>
</reference>
<dbReference type="STRING" id="1085623.GNIT_3233"/>
<name>G4QE53_GLANF</name>
<sequence length="713" mass="79622">MIHSSEINALAAIVESKLKAQDITLTMGGEPTYIVAQPDTDEWNNGAMGEQKLGYARRMGGELIKNVYPQALAMQVFGKWYPNEPLPRWVFMTLHANQGEALWPETERLMLDDVEGKNKPKVAETLMEGIASALDLKQHILKAFEQATPEKDSALAGWVLPLNFAEDAWVSAEWPFTPDEPIQLFMGDSPIGLRLPLGDLPKETMRKALSIEVRNGAIEIFIPPLELSAFRALINLIRQLVNEANLHDLLLCGYAPSETKDELVVLGLAADPGVLEVNLPPSKTWQDYNRILLQCTDAAKAVGLQLTKLQLNGSVYGTGGGSHLTFGGENLDTNPFLLNPKRIASVLRYWQRHPALSYFFTGQHVGPGSQAPRVDEGPRHGLYELEVACEGIEAATIAPDGPSIDQFLKNLMTDSSGNTHRAELCFDKFYNLESPSGLLGIVEFRAFETFAKAELMSLAALFIRSVIVRLFESPFTEPLKRFGPELHDRYFLPAFLWEDIQDICADLKSHGIPFDPQWLLPILDFRSPSVGKLEIPKGSIELRQAFESWPLMAEQNRGRSTVRVVDNSTDRLQVTLSNSDVLDNGELRVNGVRVPFEKVNGIMICGLRYKCASAYPALHPHVPIQSPLVLEWVDKHSGKTMSAARYHYWNPDAAVYDGRPKNDESAAQRRSARWKTAPDLIDRISDAIEPKLSPEYRFTLDLRRQLKPPPIDS</sequence>
<dbReference type="KEGG" id="gni:GNIT_3233"/>
<dbReference type="AlphaFoldDB" id="G4QE53"/>
<accession>G4QE53</accession>
<keyword evidence="3" id="KW-1185">Reference proteome</keyword>
<dbReference type="OrthoDB" id="9804872at2"/>
<evidence type="ECO:0000313" key="3">
    <source>
        <dbReference type="Proteomes" id="UP000009282"/>
    </source>
</evidence>
<evidence type="ECO:0000313" key="2">
    <source>
        <dbReference type="EMBL" id="AEP31327.1"/>
    </source>
</evidence>
<dbReference type="eggNOG" id="COG4196">
    <property type="taxonomic scope" value="Bacteria"/>
</dbReference>
<dbReference type="Pfam" id="PF09899">
    <property type="entry name" value="DUF2126"/>
    <property type="match status" value="2"/>
</dbReference>
<evidence type="ECO:0000259" key="1">
    <source>
        <dbReference type="Pfam" id="PF09899"/>
    </source>
</evidence>